<feature type="compositionally biased region" description="Basic and acidic residues" evidence="3">
    <location>
        <begin position="1"/>
        <end position="11"/>
    </location>
</feature>
<accession>A0ABP6RSB7</accession>
<organism evidence="4 5">
    <name type="scientific">Saccharopolyspora gregorii</name>
    <dbReference type="NCBI Taxonomy" id="33914"/>
    <lineage>
        <taxon>Bacteria</taxon>
        <taxon>Bacillati</taxon>
        <taxon>Actinomycetota</taxon>
        <taxon>Actinomycetes</taxon>
        <taxon>Pseudonocardiales</taxon>
        <taxon>Pseudonocardiaceae</taxon>
        <taxon>Saccharopolyspora</taxon>
    </lineage>
</organism>
<evidence type="ECO:0000256" key="2">
    <source>
        <dbReference type="ARBA" id="ARBA00049106"/>
    </source>
</evidence>
<dbReference type="Proteomes" id="UP001500483">
    <property type="component" value="Unassembled WGS sequence"/>
</dbReference>
<comment type="caution">
    <text evidence="4">The sequence shown here is derived from an EMBL/GenBank/DDBJ whole genome shotgun (WGS) entry which is preliminary data.</text>
</comment>
<gene>
    <name evidence="4" type="ORF">GCM10020366_31770</name>
</gene>
<dbReference type="InterPro" id="IPR004378">
    <property type="entry name" value="F420H2_quin_Rdtase"/>
</dbReference>
<proteinExistence type="inferred from homology"/>
<evidence type="ECO:0000256" key="1">
    <source>
        <dbReference type="ARBA" id="ARBA00008710"/>
    </source>
</evidence>
<keyword evidence="5" id="KW-1185">Reference proteome</keyword>
<feature type="compositionally biased region" description="Low complexity" evidence="3">
    <location>
        <begin position="44"/>
        <end position="54"/>
    </location>
</feature>
<name>A0ABP6RSB7_9PSEU</name>
<dbReference type="PANTHER" id="PTHR39428">
    <property type="entry name" value="F420H(2)-DEPENDENT QUINONE REDUCTASE RV1261C"/>
    <property type="match status" value="1"/>
</dbReference>
<dbReference type="EMBL" id="BAAAYK010000038">
    <property type="protein sequence ID" value="GAA3358701.1"/>
    <property type="molecule type" value="Genomic_DNA"/>
</dbReference>
<evidence type="ECO:0000256" key="3">
    <source>
        <dbReference type="SAM" id="MobiDB-lite"/>
    </source>
</evidence>
<dbReference type="Gene3D" id="2.30.110.10">
    <property type="entry name" value="Electron Transport, Fmn-binding Protein, Chain A"/>
    <property type="match status" value="1"/>
</dbReference>
<comment type="similarity">
    <text evidence="1">Belongs to the F420H(2)-dependent quinone reductase family.</text>
</comment>
<feature type="region of interest" description="Disordered" evidence="3">
    <location>
        <begin position="1"/>
        <end position="54"/>
    </location>
</feature>
<dbReference type="PANTHER" id="PTHR39428:SF3">
    <property type="entry name" value="DEAZAFLAVIN-DEPENDENT NITROREDUCTASE"/>
    <property type="match status" value="1"/>
</dbReference>
<evidence type="ECO:0000313" key="5">
    <source>
        <dbReference type="Proteomes" id="UP001500483"/>
    </source>
</evidence>
<comment type="catalytic activity">
    <reaction evidence="2">
        <text>oxidized coenzyme F420-(gamma-L-Glu)(n) + a quinol + H(+) = reduced coenzyme F420-(gamma-L-Glu)(n) + a quinone</text>
        <dbReference type="Rhea" id="RHEA:39663"/>
        <dbReference type="Rhea" id="RHEA-COMP:12939"/>
        <dbReference type="Rhea" id="RHEA-COMP:14378"/>
        <dbReference type="ChEBI" id="CHEBI:15378"/>
        <dbReference type="ChEBI" id="CHEBI:24646"/>
        <dbReference type="ChEBI" id="CHEBI:132124"/>
        <dbReference type="ChEBI" id="CHEBI:133980"/>
        <dbReference type="ChEBI" id="CHEBI:139511"/>
    </reaction>
</comment>
<evidence type="ECO:0008006" key="6">
    <source>
        <dbReference type="Google" id="ProtNLM"/>
    </source>
</evidence>
<sequence>MPHRQKNDARPPRPAPAATTPPRTRHPTTRTRASRDAALPEPTPSETLTPMPLTGDYLPSPTRWVRDQVAVVESSGGTEGTVLHGAPIIIITHRGRTSGALRKVPVMRVEHDGRYLAVASYGGSTRHPRWYHNLRHHPHVEVQDGTRKQDMRARELTGAEKTTWWQRAVDVFPQYADYQAKTDRDIPVFLLEPLT</sequence>
<dbReference type="NCBIfam" id="TIGR00026">
    <property type="entry name" value="hi_GC_TIGR00026"/>
    <property type="match status" value="1"/>
</dbReference>
<dbReference type="InterPro" id="IPR012349">
    <property type="entry name" value="Split_barrel_FMN-bd"/>
</dbReference>
<evidence type="ECO:0000313" key="4">
    <source>
        <dbReference type="EMBL" id="GAA3358701.1"/>
    </source>
</evidence>
<reference evidence="5" key="1">
    <citation type="journal article" date="2019" name="Int. J. Syst. Evol. Microbiol.">
        <title>The Global Catalogue of Microorganisms (GCM) 10K type strain sequencing project: providing services to taxonomists for standard genome sequencing and annotation.</title>
        <authorList>
            <consortium name="The Broad Institute Genomics Platform"/>
            <consortium name="The Broad Institute Genome Sequencing Center for Infectious Disease"/>
            <person name="Wu L."/>
            <person name="Ma J."/>
        </authorList>
    </citation>
    <scope>NUCLEOTIDE SEQUENCE [LARGE SCALE GENOMIC DNA]</scope>
    <source>
        <strain evidence="5">JCM 9687</strain>
    </source>
</reference>
<dbReference type="Pfam" id="PF04075">
    <property type="entry name" value="F420H2_quin_red"/>
    <property type="match status" value="1"/>
</dbReference>
<protein>
    <recommendedName>
        <fullName evidence="6">Nitroreductase family deazaflavin-dependent oxidoreductase</fullName>
    </recommendedName>
</protein>